<evidence type="ECO:0000313" key="3">
    <source>
        <dbReference type="Proteomes" id="UP000003022"/>
    </source>
</evidence>
<dbReference type="STRING" id="996637.SGM_1572"/>
<feature type="region of interest" description="Disordered" evidence="1">
    <location>
        <begin position="1"/>
        <end position="43"/>
    </location>
</feature>
<evidence type="ECO:0000256" key="1">
    <source>
        <dbReference type="SAM" id="MobiDB-lite"/>
    </source>
</evidence>
<proteinExistence type="predicted"/>
<dbReference type="EMBL" id="AEYX01000027">
    <property type="protein sequence ID" value="EGG47992.1"/>
    <property type="molecule type" value="Genomic_DNA"/>
</dbReference>
<organism evidence="2 3">
    <name type="scientific">Streptomyces griseoaurantiacus M045</name>
    <dbReference type="NCBI Taxonomy" id="996637"/>
    <lineage>
        <taxon>Bacteria</taxon>
        <taxon>Bacillati</taxon>
        <taxon>Actinomycetota</taxon>
        <taxon>Actinomycetes</taxon>
        <taxon>Kitasatosporales</taxon>
        <taxon>Streptomycetaceae</taxon>
        <taxon>Streptomyces</taxon>
        <taxon>Streptomyces aurantiacus group</taxon>
    </lineage>
</organism>
<evidence type="ECO:0000313" key="2">
    <source>
        <dbReference type="EMBL" id="EGG47992.1"/>
    </source>
</evidence>
<reference evidence="2 3" key="1">
    <citation type="journal article" date="2011" name="J. Bacteriol.">
        <title>Draft genome sequence of the marine bacterium Streptomyces griseoaurantiacus M045, which produces novel manumycin-type antibiotics with a pABA core component.</title>
        <authorList>
            <person name="Li F."/>
            <person name="Jiang P."/>
            <person name="Zheng H."/>
            <person name="Wang S."/>
            <person name="Zhao G."/>
            <person name="Qin S."/>
            <person name="Liu Z."/>
        </authorList>
    </citation>
    <scope>NUCLEOTIDE SEQUENCE [LARGE SCALE GENOMIC DNA]</scope>
    <source>
        <strain evidence="2 3">M045</strain>
    </source>
</reference>
<keyword evidence="3" id="KW-1185">Reference proteome</keyword>
<gene>
    <name evidence="2" type="ORF">SGM_1572</name>
</gene>
<name>F3NEK8_9ACTN</name>
<sequence>MPGRPRPPGGPGRPDGRRRAGAPNGPPGRVWAPGGGFVRMADQ</sequence>
<dbReference type="Proteomes" id="UP000003022">
    <property type="component" value="Unassembled WGS sequence"/>
</dbReference>
<feature type="compositionally biased region" description="Pro residues" evidence="1">
    <location>
        <begin position="1"/>
        <end position="11"/>
    </location>
</feature>
<accession>F3NEK8</accession>
<protein>
    <submittedName>
        <fullName evidence="2">Uncharacterized protein</fullName>
    </submittedName>
</protein>
<dbReference type="AlphaFoldDB" id="F3NEK8"/>
<comment type="caution">
    <text evidence="2">The sequence shown here is derived from an EMBL/GenBank/DDBJ whole genome shotgun (WGS) entry which is preliminary data.</text>
</comment>